<dbReference type="AlphaFoldDB" id="A0A7G9WIH8"/>
<proteinExistence type="inferred from homology"/>
<keyword evidence="6" id="KW-1185">Reference proteome</keyword>
<dbReference type="Pfam" id="PF13416">
    <property type="entry name" value="SBP_bac_8"/>
    <property type="match status" value="1"/>
</dbReference>
<evidence type="ECO:0000256" key="4">
    <source>
        <dbReference type="SAM" id="SignalP"/>
    </source>
</evidence>
<sequence length="447" mass="48101">MVKLRKGISFALALMMALGMTACGNDAGTSAGSAAGSAAAAAVGSRDVTLRFSWWGGDARNKATLEVIKQFEKKYPKIKIEAEYGSSDGYNDKLATQLSAGTAPDIVQVDPSYFPTYYHTNKDYFIDMSKQKIDLSGYDADYLKSNGNYDGKQVGLPTGVSGAAIIQNSDLAAKFGVDLTKNYTWDDMLTMGKKIKSADKSNYLLAANLSYIADDLLRPYLLELTGKPLIVDSEKKLGVTQDDLAKGLNLIKSFYDNNVLPPESHMSSYEADNMPKDPDWIAGKYVAGVCVTSTAKVLAAANSNAKFVSAKLPQLKDGKDEGYCASCPQLMCVTSKSQNTPEAVAFLDYFFNNEEAAKTLGAQRSIPAVKAARQIVQDNKLADDLTVNTVNTCLSYKGTLVIGYSSTSEVKSILSDAISAVSYGKSTPEDAAASTYKLLENYLANQK</sequence>
<dbReference type="SUPFAM" id="SSF53850">
    <property type="entry name" value="Periplasmic binding protein-like II"/>
    <property type="match status" value="1"/>
</dbReference>
<feature type="chain" id="PRO_5038809535" evidence="4">
    <location>
        <begin position="23"/>
        <end position="447"/>
    </location>
</feature>
<evidence type="ECO:0000256" key="3">
    <source>
        <dbReference type="ARBA" id="ARBA00022729"/>
    </source>
</evidence>
<dbReference type="RefSeq" id="WP_212507552.1">
    <property type="nucleotide sequence ID" value="NZ_CP060696.1"/>
</dbReference>
<evidence type="ECO:0000313" key="5">
    <source>
        <dbReference type="EMBL" id="QNO18490.1"/>
    </source>
</evidence>
<dbReference type="PANTHER" id="PTHR30061">
    <property type="entry name" value="MALTOSE-BINDING PERIPLASMIC PROTEIN"/>
    <property type="match status" value="1"/>
</dbReference>
<comment type="similarity">
    <text evidence="1">Belongs to the bacterial solute-binding protein 1 family.</text>
</comment>
<dbReference type="InterPro" id="IPR006059">
    <property type="entry name" value="SBP"/>
</dbReference>
<dbReference type="GO" id="GO:0015768">
    <property type="term" value="P:maltose transport"/>
    <property type="evidence" value="ECO:0007669"/>
    <property type="project" value="TreeGrafter"/>
</dbReference>
<dbReference type="GO" id="GO:0042956">
    <property type="term" value="P:maltodextrin transmembrane transport"/>
    <property type="evidence" value="ECO:0007669"/>
    <property type="project" value="TreeGrafter"/>
</dbReference>
<dbReference type="PANTHER" id="PTHR30061:SF50">
    <property type="entry name" value="MALTOSE_MALTODEXTRIN-BINDING PERIPLASMIC PROTEIN"/>
    <property type="match status" value="1"/>
</dbReference>
<dbReference type="EMBL" id="CP060696">
    <property type="protein sequence ID" value="QNO18490.1"/>
    <property type="molecule type" value="Genomic_DNA"/>
</dbReference>
<evidence type="ECO:0000313" key="6">
    <source>
        <dbReference type="Proteomes" id="UP000516046"/>
    </source>
</evidence>
<accession>A0A7G9WIH8</accession>
<name>A0A7G9WIH8_9FIRM</name>
<dbReference type="PROSITE" id="PS51257">
    <property type="entry name" value="PROKAR_LIPOPROTEIN"/>
    <property type="match status" value="1"/>
</dbReference>
<evidence type="ECO:0000256" key="2">
    <source>
        <dbReference type="ARBA" id="ARBA00022448"/>
    </source>
</evidence>
<gene>
    <name evidence="5" type="ORF">H6X83_02225</name>
</gene>
<feature type="signal peptide" evidence="4">
    <location>
        <begin position="1"/>
        <end position="22"/>
    </location>
</feature>
<keyword evidence="2" id="KW-0813">Transport</keyword>
<keyword evidence="3 4" id="KW-0732">Signal</keyword>
<evidence type="ECO:0000256" key="1">
    <source>
        <dbReference type="ARBA" id="ARBA00008520"/>
    </source>
</evidence>
<dbReference type="GO" id="GO:1901982">
    <property type="term" value="F:maltose binding"/>
    <property type="evidence" value="ECO:0007669"/>
    <property type="project" value="TreeGrafter"/>
</dbReference>
<protein>
    <submittedName>
        <fullName evidence="5">Extracellular solute-binding protein</fullName>
    </submittedName>
</protein>
<organism evidence="5 6">
    <name type="scientific">Caproicibacterium amylolyticum</name>
    <dbReference type="NCBI Taxonomy" id="2766537"/>
    <lineage>
        <taxon>Bacteria</taxon>
        <taxon>Bacillati</taxon>
        <taxon>Bacillota</taxon>
        <taxon>Clostridia</taxon>
        <taxon>Eubacteriales</taxon>
        <taxon>Oscillospiraceae</taxon>
        <taxon>Caproicibacterium</taxon>
    </lineage>
</organism>
<dbReference type="Proteomes" id="UP000516046">
    <property type="component" value="Chromosome"/>
</dbReference>
<dbReference type="KEGG" id="caml:H6X83_02225"/>
<dbReference type="GO" id="GO:0055052">
    <property type="term" value="C:ATP-binding cassette (ABC) transporter complex, substrate-binding subunit-containing"/>
    <property type="evidence" value="ECO:0007669"/>
    <property type="project" value="TreeGrafter"/>
</dbReference>
<reference evidence="5 6" key="1">
    <citation type="submission" date="2020-08" db="EMBL/GenBank/DDBJ databases">
        <authorList>
            <person name="Ren C."/>
            <person name="Gu Y."/>
            <person name="Xu Y."/>
        </authorList>
    </citation>
    <scope>NUCLEOTIDE SEQUENCE [LARGE SCALE GENOMIC DNA]</scope>
    <source>
        <strain evidence="5 6">LBM18003</strain>
    </source>
</reference>
<dbReference type="Gene3D" id="3.40.190.10">
    <property type="entry name" value="Periplasmic binding protein-like II"/>
    <property type="match status" value="2"/>
</dbReference>